<dbReference type="Proteomes" id="UP000799771">
    <property type="component" value="Unassembled WGS sequence"/>
</dbReference>
<proteinExistence type="predicted"/>
<keyword evidence="2" id="KW-1185">Reference proteome</keyword>
<dbReference type="EMBL" id="ML977507">
    <property type="protein sequence ID" value="KAF2128937.1"/>
    <property type="molecule type" value="Genomic_DNA"/>
</dbReference>
<reference evidence="1" key="1">
    <citation type="journal article" date="2020" name="Stud. Mycol.">
        <title>101 Dothideomycetes genomes: a test case for predicting lifestyles and emergence of pathogens.</title>
        <authorList>
            <person name="Haridas S."/>
            <person name="Albert R."/>
            <person name="Binder M."/>
            <person name="Bloem J."/>
            <person name="Labutti K."/>
            <person name="Salamov A."/>
            <person name="Andreopoulos B."/>
            <person name="Baker S."/>
            <person name="Barry K."/>
            <person name="Bills G."/>
            <person name="Bluhm B."/>
            <person name="Cannon C."/>
            <person name="Castanera R."/>
            <person name="Culley D."/>
            <person name="Daum C."/>
            <person name="Ezra D."/>
            <person name="Gonzalez J."/>
            <person name="Henrissat B."/>
            <person name="Kuo A."/>
            <person name="Liang C."/>
            <person name="Lipzen A."/>
            <person name="Lutzoni F."/>
            <person name="Magnuson J."/>
            <person name="Mondo S."/>
            <person name="Nolan M."/>
            <person name="Ohm R."/>
            <person name="Pangilinan J."/>
            <person name="Park H.-J."/>
            <person name="Ramirez L."/>
            <person name="Alfaro M."/>
            <person name="Sun H."/>
            <person name="Tritt A."/>
            <person name="Yoshinaga Y."/>
            <person name="Zwiers L.-H."/>
            <person name="Turgeon B."/>
            <person name="Goodwin S."/>
            <person name="Spatafora J."/>
            <person name="Crous P."/>
            <person name="Grigoriev I."/>
        </authorList>
    </citation>
    <scope>NUCLEOTIDE SEQUENCE</scope>
    <source>
        <strain evidence="1">CBS 119687</strain>
    </source>
</reference>
<name>A0A6A6ADI0_9PLEO</name>
<dbReference type="GeneID" id="54403945"/>
<accession>A0A6A6ADI0</accession>
<evidence type="ECO:0000313" key="2">
    <source>
        <dbReference type="Proteomes" id="UP000799771"/>
    </source>
</evidence>
<dbReference type="RefSeq" id="XP_033523326.1">
    <property type="nucleotide sequence ID" value="XM_033663513.1"/>
</dbReference>
<sequence>MVVLLVTTSRISSATILVSMHVSTTSGDEACPCVERSYPEWDSIKATWVAVLSAIPSQLGRPVVCRSKLEKSQYLASKAWSGSVSSQCVHRFSLNIILVFLTSLFGQLPSSSAYPISRSTAKSGIVKLLYDFAAPWFLVFRLVESQSQRSRVRTIDPKFKITRVYDMESDKVSWFLDWPISPRPG</sequence>
<dbReference type="AlphaFoldDB" id="A0A6A6ADI0"/>
<protein>
    <submittedName>
        <fullName evidence="1">Uncharacterized protein</fullName>
    </submittedName>
</protein>
<gene>
    <name evidence="1" type="ORF">P153DRAFT_28714</name>
</gene>
<evidence type="ECO:0000313" key="1">
    <source>
        <dbReference type="EMBL" id="KAF2128937.1"/>
    </source>
</evidence>
<organism evidence="1 2">
    <name type="scientific">Dothidotthia symphoricarpi CBS 119687</name>
    <dbReference type="NCBI Taxonomy" id="1392245"/>
    <lineage>
        <taxon>Eukaryota</taxon>
        <taxon>Fungi</taxon>
        <taxon>Dikarya</taxon>
        <taxon>Ascomycota</taxon>
        <taxon>Pezizomycotina</taxon>
        <taxon>Dothideomycetes</taxon>
        <taxon>Pleosporomycetidae</taxon>
        <taxon>Pleosporales</taxon>
        <taxon>Dothidotthiaceae</taxon>
        <taxon>Dothidotthia</taxon>
    </lineage>
</organism>